<evidence type="ECO:0000313" key="2">
    <source>
        <dbReference type="Proteomes" id="UP000465062"/>
    </source>
</evidence>
<evidence type="ECO:0000313" key="1">
    <source>
        <dbReference type="EMBL" id="QHE60404.1"/>
    </source>
</evidence>
<name>A0A6I6UCG5_9BACI</name>
<dbReference type="EMBL" id="CP047394">
    <property type="protein sequence ID" value="QHE60404.1"/>
    <property type="molecule type" value="Genomic_DNA"/>
</dbReference>
<proteinExistence type="predicted"/>
<reference evidence="1 2" key="1">
    <citation type="submission" date="2019-06" db="EMBL/GenBank/DDBJ databases">
        <title>An operon consisting of a P-type ATPase gene and a transcriptional regular gene given the different cadmium resistance in Bacillus vietamensis 151-6 and Bacillus marisflavi 151-25.</title>
        <authorList>
            <person name="Yu X."/>
        </authorList>
    </citation>
    <scope>NUCLEOTIDE SEQUENCE [LARGE SCALE GENOMIC DNA]</scope>
    <source>
        <strain evidence="1 2">151-6</strain>
    </source>
</reference>
<protein>
    <submittedName>
        <fullName evidence="1">Uncharacterized protein</fullName>
    </submittedName>
</protein>
<dbReference type="Proteomes" id="UP000465062">
    <property type="component" value="Chromosome"/>
</dbReference>
<dbReference type="KEGG" id="bvq:FHE72_04625"/>
<organism evidence="1 2">
    <name type="scientific">Rossellomorea vietnamensis</name>
    <dbReference type="NCBI Taxonomy" id="218284"/>
    <lineage>
        <taxon>Bacteria</taxon>
        <taxon>Bacillati</taxon>
        <taxon>Bacillota</taxon>
        <taxon>Bacilli</taxon>
        <taxon>Bacillales</taxon>
        <taxon>Bacillaceae</taxon>
        <taxon>Rossellomorea</taxon>
    </lineage>
</organism>
<dbReference type="AlphaFoldDB" id="A0A6I6UCG5"/>
<gene>
    <name evidence="1" type="ORF">FHE72_04625</name>
</gene>
<sequence>MVAGTKLKSRYFKKIPGGHTITRSDRMHKDIEKFDHDFPDGVFAFPAPAESPKVKIRALDKYCKEHGVQPKDLTDEEMRQFLV</sequence>
<accession>A0A6I6UCG5</accession>